<dbReference type="Gene3D" id="3.50.40.10">
    <property type="entry name" value="Phenylalanyl-trna Synthetase, Chain B, domain 3"/>
    <property type="match status" value="1"/>
</dbReference>
<evidence type="ECO:0000313" key="15">
    <source>
        <dbReference type="Proteomes" id="UP000318711"/>
    </source>
</evidence>
<gene>
    <name evidence="11" type="primary">pheT</name>
    <name evidence="14" type="ORF">CEN88_111</name>
</gene>
<evidence type="ECO:0000259" key="13">
    <source>
        <dbReference type="PROSITE" id="PS51483"/>
    </source>
</evidence>
<feature type="binding site" evidence="11">
    <location>
        <position position="344"/>
    </location>
    <ligand>
        <name>Mg(2+)</name>
        <dbReference type="ChEBI" id="CHEBI:18420"/>
        <note>shared with alpha subunit</note>
    </ligand>
</feature>
<dbReference type="GO" id="GO:0000287">
    <property type="term" value="F:magnesium ion binding"/>
    <property type="evidence" value="ECO:0007669"/>
    <property type="project" value="UniProtKB-UniRule"/>
</dbReference>
<feature type="domain" description="FDX-ACB" evidence="12">
    <location>
        <begin position="546"/>
        <end position="638"/>
    </location>
</feature>
<keyword evidence="11" id="KW-0963">Cytoplasm</keyword>
<accession>A0A554LWK5</accession>
<dbReference type="PROSITE" id="PS51483">
    <property type="entry name" value="B5"/>
    <property type="match status" value="1"/>
</dbReference>
<comment type="cofactor">
    <cofactor evidence="11">
        <name>Mg(2+)</name>
        <dbReference type="ChEBI" id="CHEBI:18420"/>
    </cofactor>
    <text evidence="11">Binds 2 magnesium ions per tetramer.</text>
</comment>
<dbReference type="GO" id="GO:0006432">
    <property type="term" value="P:phenylalanyl-tRNA aminoacylation"/>
    <property type="evidence" value="ECO:0007669"/>
    <property type="project" value="UniProtKB-UniRule"/>
</dbReference>
<dbReference type="Pfam" id="PF17759">
    <property type="entry name" value="tRNA_synthFbeta"/>
    <property type="match status" value="1"/>
</dbReference>
<dbReference type="GO" id="GO:0004826">
    <property type="term" value="F:phenylalanine-tRNA ligase activity"/>
    <property type="evidence" value="ECO:0007669"/>
    <property type="project" value="UniProtKB-UniRule"/>
</dbReference>
<dbReference type="SUPFAM" id="SSF54991">
    <property type="entry name" value="Anticodon-binding domain of PheRS"/>
    <property type="match status" value="1"/>
</dbReference>
<evidence type="ECO:0000256" key="4">
    <source>
        <dbReference type="ARBA" id="ARBA00022723"/>
    </source>
</evidence>
<comment type="caution">
    <text evidence="14">The sequence shown here is derived from an EMBL/GenBank/DDBJ whole genome shotgun (WGS) entry which is preliminary data.</text>
</comment>
<dbReference type="PROSITE" id="PS51447">
    <property type="entry name" value="FDX_ACB"/>
    <property type="match status" value="1"/>
</dbReference>
<dbReference type="SUPFAM" id="SSF55681">
    <property type="entry name" value="Class II aaRS and biotin synthetases"/>
    <property type="match status" value="1"/>
</dbReference>
<dbReference type="SMART" id="SM00873">
    <property type="entry name" value="B3_4"/>
    <property type="match status" value="1"/>
</dbReference>
<dbReference type="InterPro" id="IPR009061">
    <property type="entry name" value="DNA-bd_dom_put_sf"/>
</dbReference>
<comment type="catalytic activity">
    <reaction evidence="10 11">
        <text>tRNA(Phe) + L-phenylalanine + ATP = L-phenylalanyl-tRNA(Phe) + AMP + diphosphate + H(+)</text>
        <dbReference type="Rhea" id="RHEA:19413"/>
        <dbReference type="Rhea" id="RHEA-COMP:9668"/>
        <dbReference type="Rhea" id="RHEA-COMP:9699"/>
        <dbReference type="ChEBI" id="CHEBI:15378"/>
        <dbReference type="ChEBI" id="CHEBI:30616"/>
        <dbReference type="ChEBI" id="CHEBI:33019"/>
        <dbReference type="ChEBI" id="CHEBI:58095"/>
        <dbReference type="ChEBI" id="CHEBI:78442"/>
        <dbReference type="ChEBI" id="CHEBI:78531"/>
        <dbReference type="ChEBI" id="CHEBI:456215"/>
        <dbReference type="EC" id="6.1.1.20"/>
    </reaction>
</comment>
<dbReference type="InterPro" id="IPR045864">
    <property type="entry name" value="aa-tRNA-synth_II/BPL/LPL"/>
</dbReference>
<feature type="binding site" evidence="11">
    <location>
        <position position="338"/>
    </location>
    <ligand>
        <name>Mg(2+)</name>
        <dbReference type="ChEBI" id="CHEBI:18420"/>
        <note>shared with alpha subunit</note>
    </ligand>
</feature>
<dbReference type="InterPro" id="IPR005121">
    <property type="entry name" value="Fdx_antiC-bd"/>
</dbReference>
<dbReference type="InterPro" id="IPR045060">
    <property type="entry name" value="Phe-tRNA-ligase_IIc_bsu"/>
</dbReference>
<dbReference type="InterPro" id="IPR041616">
    <property type="entry name" value="PheRS_beta_core"/>
</dbReference>
<dbReference type="EC" id="6.1.1.20" evidence="11"/>
<dbReference type="GO" id="GO:0009328">
    <property type="term" value="C:phenylalanine-tRNA ligase complex"/>
    <property type="evidence" value="ECO:0007669"/>
    <property type="project" value="TreeGrafter"/>
</dbReference>
<dbReference type="Pfam" id="PF03484">
    <property type="entry name" value="B5"/>
    <property type="match status" value="1"/>
</dbReference>
<dbReference type="Gene3D" id="3.30.930.10">
    <property type="entry name" value="Bira Bifunctional Protein, Domain 2"/>
    <property type="match status" value="1"/>
</dbReference>
<dbReference type="InterPro" id="IPR005146">
    <property type="entry name" value="B3/B4_tRNA-bd"/>
</dbReference>
<dbReference type="SMART" id="SM00874">
    <property type="entry name" value="B5"/>
    <property type="match status" value="1"/>
</dbReference>
<dbReference type="EMBL" id="VMGL01000008">
    <property type="protein sequence ID" value="TSC97234.1"/>
    <property type="molecule type" value="Genomic_DNA"/>
</dbReference>
<evidence type="ECO:0000256" key="8">
    <source>
        <dbReference type="ARBA" id="ARBA00022917"/>
    </source>
</evidence>
<dbReference type="GO" id="GO:0003723">
    <property type="term" value="F:RNA binding"/>
    <property type="evidence" value="ECO:0007669"/>
    <property type="project" value="InterPro"/>
</dbReference>
<evidence type="ECO:0000259" key="12">
    <source>
        <dbReference type="PROSITE" id="PS51447"/>
    </source>
</evidence>
<evidence type="ECO:0000313" key="14">
    <source>
        <dbReference type="EMBL" id="TSC97234.1"/>
    </source>
</evidence>
<evidence type="ECO:0000256" key="11">
    <source>
        <dbReference type="HAMAP-Rule" id="MF_00283"/>
    </source>
</evidence>
<dbReference type="InterPro" id="IPR005147">
    <property type="entry name" value="tRNA_synthase_B5-dom"/>
</dbReference>
<comment type="subcellular location">
    <subcellularLocation>
        <location evidence="11">Cytoplasm</location>
    </subcellularLocation>
</comment>
<keyword evidence="8 11" id="KW-0648">Protein biosynthesis</keyword>
<dbReference type="PANTHER" id="PTHR10947:SF0">
    <property type="entry name" value="PHENYLALANINE--TRNA LIGASE BETA SUBUNIT"/>
    <property type="match status" value="1"/>
</dbReference>
<dbReference type="Pfam" id="PF03147">
    <property type="entry name" value="FDX-ACB"/>
    <property type="match status" value="1"/>
</dbReference>
<organism evidence="14 15">
    <name type="scientific">Candidatus Berkelbacteria bacterium Licking1014_2</name>
    <dbReference type="NCBI Taxonomy" id="2017146"/>
    <lineage>
        <taxon>Bacteria</taxon>
        <taxon>Candidatus Berkelbacteria</taxon>
    </lineage>
</organism>
<dbReference type="InterPro" id="IPR020825">
    <property type="entry name" value="Phe-tRNA_synthase-like_B3/B4"/>
</dbReference>
<feature type="binding site" evidence="11">
    <location>
        <position position="348"/>
    </location>
    <ligand>
        <name>Mg(2+)</name>
        <dbReference type="ChEBI" id="CHEBI:18420"/>
        <note>shared with alpha subunit</note>
    </ligand>
</feature>
<dbReference type="Gene3D" id="3.30.70.380">
    <property type="entry name" value="Ferrodoxin-fold anticodon-binding domain"/>
    <property type="match status" value="1"/>
</dbReference>
<dbReference type="SMART" id="SM00896">
    <property type="entry name" value="FDX-ACB"/>
    <property type="match status" value="1"/>
</dbReference>
<keyword evidence="6 11" id="KW-0067">ATP-binding</keyword>
<proteinExistence type="inferred from homology"/>
<dbReference type="AlphaFoldDB" id="A0A554LWK5"/>
<reference evidence="14 15" key="1">
    <citation type="submission" date="2017-07" db="EMBL/GenBank/DDBJ databases">
        <title>Mechanisms for carbon and nitrogen cycling indicate functional differentiation within the Candidate Phyla Radiation.</title>
        <authorList>
            <person name="Danczak R.E."/>
            <person name="Johnston M.D."/>
            <person name="Kenah C."/>
            <person name="Slattery M."/>
            <person name="Wrighton K.C."/>
            <person name="Wilkins M.J."/>
        </authorList>
    </citation>
    <scope>NUCLEOTIDE SEQUENCE [LARGE SCALE GENOMIC DNA]</scope>
    <source>
        <strain evidence="14">Licking1014_2</strain>
    </source>
</reference>
<dbReference type="InterPro" id="IPR036690">
    <property type="entry name" value="Fdx_antiC-bd_sf"/>
</dbReference>
<dbReference type="HAMAP" id="MF_00283">
    <property type="entry name" value="Phe_tRNA_synth_beta1"/>
    <property type="match status" value="1"/>
</dbReference>
<feature type="domain" description="B5" evidence="13">
    <location>
        <begin position="284"/>
        <end position="360"/>
    </location>
</feature>
<evidence type="ECO:0000256" key="3">
    <source>
        <dbReference type="ARBA" id="ARBA00022598"/>
    </source>
</evidence>
<evidence type="ECO:0000256" key="1">
    <source>
        <dbReference type="ARBA" id="ARBA00008653"/>
    </source>
</evidence>
<dbReference type="GO" id="GO:0005524">
    <property type="term" value="F:ATP binding"/>
    <property type="evidence" value="ECO:0007669"/>
    <property type="project" value="UniProtKB-UniRule"/>
</dbReference>
<keyword evidence="7 11" id="KW-0460">Magnesium</keyword>
<evidence type="ECO:0000256" key="7">
    <source>
        <dbReference type="ARBA" id="ARBA00022842"/>
    </source>
</evidence>
<keyword evidence="4 11" id="KW-0479">Metal-binding</keyword>
<dbReference type="Pfam" id="PF03483">
    <property type="entry name" value="B3_4"/>
    <property type="match status" value="1"/>
</dbReference>
<evidence type="ECO:0000256" key="9">
    <source>
        <dbReference type="ARBA" id="ARBA00023146"/>
    </source>
</evidence>
<sequence length="639" mass="73021">MKYPIDWLKEYTDLPDSNEGINAFCEQLGFAVEENDGQTIDLEITPNRGDCLSMIGLGRDIAVLQGKTIKKEIDCRLPKKVYTKKSKFLNFQFPAQGIIRFSGAIIRGCRTAPSPTEVSRRLELAGIRPLTNIIDITNYVMLELGQPLHAFDLKAIADRQFNIVESIEGEEVTTLDGQNRKLPTGSLIVKDSQRNIDLCGIMGGFHSEITKGTTDIFLQAAIFPRPLIRKTCRQINLTTEASYRYEREIDYNMCLPALALATKMIIDLAGGEIAEWFDFEIEKEAEKTIVLNLKNIKQKIGLTVEKEKVQEILTNFGLQVKKDNGQNIEYTIPSWRHDLVWEEDLLEEIARIIGYEKIKPTILPKIKVKEQVIDYQWQLAVLEFLKQQGLTEVINYTFLSRKLAELGGATKEELIAIANPLSNEHEVMRSNLTIGLLKALAANPDDKATPVFEIGKVFTQPLKEKWQVGVGQWLYTGVVQKLFPKEKIKRIDINHPLAEIFTLRKPIEIAEMDYDEFWQRHNEEIKKISHKEFSLAGPKIQFKSISKFPSLRRDLAIVATQNIQPEEIIKSIYQADDKIFLAELFDEYENPQLGENKKGLAFHIIYQDLEKTMTDETAEKLQQKIITCLADKFKAKLRS</sequence>
<name>A0A554LWK5_9BACT</name>
<protein>
    <recommendedName>
        <fullName evidence="11">Phenylalanine--tRNA ligase beta subunit</fullName>
        <ecNumber evidence="11">6.1.1.20</ecNumber>
    </recommendedName>
    <alternativeName>
        <fullName evidence="11">Phenylalanyl-tRNA synthetase beta subunit</fullName>
        <shortName evidence="11">PheRS</shortName>
    </alternativeName>
</protein>
<dbReference type="Proteomes" id="UP000318711">
    <property type="component" value="Unassembled WGS sequence"/>
</dbReference>
<feature type="binding site" evidence="11">
    <location>
        <position position="347"/>
    </location>
    <ligand>
        <name>Mg(2+)</name>
        <dbReference type="ChEBI" id="CHEBI:18420"/>
        <note>shared with alpha subunit</note>
    </ligand>
</feature>
<dbReference type="SUPFAM" id="SSF46955">
    <property type="entry name" value="Putative DNA-binding domain"/>
    <property type="match status" value="2"/>
</dbReference>
<keyword evidence="5 11" id="KW-0547">Nucleotide-binding</keyword>
<keyword evidence="9 11" id="KW-0030">Aminoacyl-tRNA synthetase</keyword>
<evidence type="ECO:0000256" key="2">
    <source>
        <dbReference type="ARBA" id="ARBA00011209"/>
    </source>
</evidence>
<dbReference type="Gene3D" id="3.30.56.10">
    <property type="match status" value="2"/>
</dbReference>
<dbReference type="SUPFAM" id="SSF56037">
    <property type="entry name" value="PheT/TilS domain"/>
    <property type="match status" value="1"/>
</dbReference>
<evidence type="ECO:0000256" key="6">
    <source>
        <dbReference type="ARBA" id="ARBA00022840"/>
    </source>
</evidence>
<comment type="subunit">
    <text evidence="2 11">Tetramer of two alpha and two beta subunits.</text>
</comment>
<evidence type="ECO:0000256" key="5">
    <source>
        <dbReference type="ARBA" id="ARBA00022741"/>
    </source>
</evidence>
<dbReference type="InterPro" id="IPR004532">
    <property type="entry name" value="Phe-tRNA-ligase_IIc_bsu_bact"/>
</dbReference>
<evidence type="ECO:0000256" key="10">
    <source>
        <dbReference type="ARBA" id="ARBA00049255"/>
    </source>
</evidence>
<dbReference type="PANTHER" id="PTHR10947">
    <property type="entry name" value="PHENYLALANYL-TRNA SYNTHETASE BETA CHAIN AND LEUCINE-RICH REPEAT-CONTAINING PROTEIN 47"/>
    <property type="match status" value="1"/>
</dbReference>
<comment type="similarity">
    <text evidence="1 11">Belongs to the phenylalanyl-tRNA synthetase beta subunit family. Type 1 subfamily.</text>
</comment>
<keyword evidence="3 11" id="KW-0436">Ligase</keyword>